<proteinExistence type="predicted"/>
<dbReference type="EMBL" id="AFRT01000472">
    <property type="protein sequence ID" value="ELU43876.1"/>
    <property type="molecule type" value="Genomic_DNA"/>
</dbReference>
<name>L8X0N8_THACA</name>
<protein>
    <submittedName>
        <fullName evidence="2">Uncharacterized protein</fullName>
    </submittedName>
</protein>
<evidence type="ECO:0000256" key="1">
    <source>
        <dbReference type="SAM" id="MobiDB-lite"/>
    </source>
</evidence>
<dbReference type="Proteomes" id="UP000011668">
    <property type="component" value="Unassembled WGS sequence"/>
</dbReference>
<evidence type="ECO:0000313" key="2">
    <source>
        <dbReference type="EMBL" id="ELU43876.1"/>
    </source>
</evidence>
<dbReference type="HOGENOM" id="CLU_1908118_0_0_1"/>
<comment type="caution">
    <text evidence="2">The sequence shown here is derived from an EMBL/GenBank/DDBJ whole genome shotgun (WGS) entry which is preliminary data.</text>
</comment>
<reference evidence="2 3" key="1">
    <citation type="journal article" date="2013" name="Nat. Commun.">
        <title>The evolution and pathogenic mechanisms of the rice sheath blight pathogen.</title>
        <authorList>
            <person name="Zheng A."/>
            <person name="Lin R."/>
            <person name="Xu L."/>
            <person name="Qin P."/>
            <person name="Tang C."/>
            <person name="Ai P."/>
            <person name="Zhang D."/>
            <person name="Liu Y."/>
            <person name="Sun Z."/>
            <person name="Feng H."/>
            <person name="Wang Y."/>
            <person name="Chen Y."/>
            <person name="Liang X."/>
            <person name="Fu R."/>
            <person name="Li Q."/>
            <person name="Zhang J."/>
            <person name="Yu X."/>
            <person name="Xie Z."/>
            <person name="Ding L."/>
            <person name="Guan P."/>
            <person name="Tang J."/>
            <person name="Liang Y."/>
            <person name="Wang S."/>
            <person name="Deng Q."/>
            <person name="Li S."/>
            <person name="Zhu J."/>
            <person name="Wang L."/>
            <person name="Liu H."/>
            <person name="Li P."/>
        </authorList>
    </citation>
    <scope>NUCLEOTIDE SEQUENCE [LARGE SCALE GENOMIC DNA]</scope>
    <source>
        <strain evidence="3">AG-1 IA</strain>
    </source>
</reference>
<keyword evidence="3" id="KW-1185">Reference proteome</keyword>
<organism evidence="2 3">
    <name type="scientific">Thanatephorus cucumeris (strain AG1-IA)</name>
    <name type="common">Rice sheath blight fungus</name>
    <name type="synonym">Rhizoctonia solani</name>
    <dbReference type="NCBI Taxonomy" id="983506"/>
    <lineage>
        <taxon>Eukaryota</taxon>
        <taxon>Fungi</taxon>
        <taxon>Dikarya</taxon>
        <taxon>Basidiomycota</taxon>
        <taxon>Agaricomycotina</taxon>
        <taxon>Agaricomycetes</taxon>
        <taxon>Cantharellales</taxon>
        <taxon>Ceratobasidiaceae</taxon>
        <taxon>Rhizoctonia</taxon>
        <taxon>Rhizoctonia solani AG-1</taxon>
    </lineage>
</organism>
<feature type="region of interest" description="Disordered" evidence="1">
    <location>
        <begin position="34"/>
        <end position="133"/>
    </location>
</feature>
<evidence type="ECO:0000313" key="3">
    <source>
        <dbReference type="Proteomes" id="UP000011668"/>
    </source>
</evidence>
<dbReference type="STRING" id="983506.L8X0N8"/>
<gene>
    <name evidence="2" type="ORF">AG1IA_02102</name>
</gene>
<feature type="compositionally biased region" description="Low complexity" evidence="1">
    <location>
        <begin position="100"/>
        <end position="124"/>
    </location>
</feature>
<dbReference type="AlphaFoldDB" id="L8X0N8"/>
<accession>L8X0N8</accession>
<sequence>MLSYKPMEPVQFRLGEQDAEHDLHIITSSGRRILAPASRLPHPDELTPELTPIATPSEPEHEDDPLKRAEAIRLAVTQRNELVENDVDQTSADVKSDGETSASAPVPTPAAVAVPASVPDPTTAGSVSTCLPS</sequence>